<comment type="similarity">
    <text evidence="1 3">Belongs to the glycosyl hydrolase 57 family.</text>
</comment>
<comment type="caution">
    <text evidence="5">The sequence shown here is derived from an EMBL/GenBank/DDBJ whole genome shotgun (WGS) entry which is preliminary data.</text>
</comment>
<dbReference type="Pfam" id="PF03065">
    <property type="entry name" value="Glyco_hydro_57"/>
    <property type="match status" value="1"/>
</dbReference>
<protein>
    <submittedName>
        <fullName evidence="5">DUF3536 domain-containing protein</fullName>
    </submittedName>
</protein>
<dbReference type="InterPro" id="IPR027291">
    <property type="entry name" value="Glyco_hydro_38_N_sf"/>
</dbReference>
<dbReference type="PANTHER" id="PTHR36306">
    <property type="entry name" value="ALPHA-AMYLASE-RELATED-RELATED"/>
    <property type="match status" value="1"/>
</dbReference>
<feature type="domain" description="Glycoside hydrolase family 57 N-terminal" evidence="4">
    <location>
        <begin position="76"/>
        <end position="276"/>
    </location>
</feature>
<dbReference type="EMBL" id="VGIY01000037">
    <property type="protein sequence ID" value="MBM3316742.1"/>
    <property type="molecule type" value="Genomic_DNA"/>
</dbReference>
<dbReference type="Pfam" id="PF12055">
    <property type="entry name" value="DUF3536"/>
    <property type="match status" value="1"/>
</dbReference>
<evidence type="ECO:0000256" key="3">
    <source>
        <dbReference type="RuleBase" id="RU361196"/>
    </source>
</evidence>
<gene>
    <name evidence="5" type="ORF">FJY75_02715</name>
</gene>
<keyword evidence="2 3" id="KW-0119">Carbohydrate metabolism</keyword>
<evidence type="ECO:0000256" key="1">
    <source>
        <dbReference type="ARBA" id="ARBA00006821"/>
    </source>
</evidence>
<dbReference type="Gene3D" id="3.20.110.10">
    <property type="entry name" value="Glycoside hydrolase 38, N terminal domain"/>
    <property type="match status" value="1"/>
</dbReference>
<organism evidence="5 6">
    <name type="scientific">Eiseniibacteriota bacterium</name>
    <dbReference type="NCBI Taxonomy" id="2212470"/>
    <lineage>
        <taxon>Bacteria</taxon>
        <taxon>Candidatus Eiseniibacteriota</taxon>
    </lineage>
</organism>
<dbReference type="AlphaFoldDB" id="A0A938BQ42"/>
<accession>A0A938BQ42</accession>
<proteinExistence type="inferred from homology"/>
<evidence type="ECO:0000256" key="2">
    <source>
        <dbReference type="ARBA" id="ARBA00023277"/>
    </source>
</evidence>
<sequence length="868" mass="97355">MHVVVHGHFYQPPRENPWTGVLPRQPSAAPSRDWNERICEQCYRPNGRSRVLGRGNRITDIVNNYAWMSFDFGPTLLAWLERQAPDVYRQVLEGDRLSVRLQGGHGNAIAHAYNHLILPLANYRDKRTQIAWGLRDFELRFGRRSESLWLAETAVNRETIRLLIEFGVRYIILSPHQALRARPLDRAAWADARGGRIEPTRPYRFFLKDSRRHRLPDRYIDIFFYDGALAAEVSFQHLLRSAPAFAERIARVGGGAPLVSVATDGEVYGHHEPFGDMCFSYLVRREAPARGFRIANYGRCLDLHPPSWEVDLDFGEQDEGTAWSCAHGVGRWERDCGCSTGAQPGWNQKWRTPLRRGLDMARDRLVECFLEQVSPLVQDPWATRDDYIEVLLDASPEAREAFLARHARRALDEAERVRLWSLLESQRYAMYMYTSCGWFFADVSGIETVQNLAYAARAIELASPWSNVDVEEALLEYLAEARSNVPEQGTGADVYRRCVEAQRVTAAQVAGDVALASAVLRREPEKRRFRHEVVALAWRRVERPASNHQAAHSDHARLVLIDRDTGELAGFDAHVYGGRLADFRCFIVPLSADHAAIGGARRGRAADSAPECAPPAEALGSPAEIPTPEEDAAAALPGVRRLALADLVAEGRDGIIRAAYETILERQNRALQTIHEESRGLLMTFRRAGVPVPPVLEAVARHALARTLEEMAQRLEVALLQQVQGSGEVRGEIDALLDEIGSLLGFSREAGLELPLEPLTQAFGSALLRLLDSLMRRPEASRAEQAVEVMRSTYALHFPLDRRPLEDLAYQVLKKHRTLLLGAAYEPEPAGDERRIRQAFASLAEALHLDIRRILEVDEGGSSAGETA</sequence>
<dbReference type="CDD" id="cd10797">
    <property type="entry name" value="GH57N_APU_like_1"/>
    <property type="match status" value="1"/>
</dbReference>
<dbReference type="PANTHER" id="PTHR36306:SF3">
    <property type="entry name" value="GLYCOSIDE HYDROLASE FAMILY 57"/>
    <property type="match status" value="1"/>
</dbReference>
<dbReference type="InterPro" id="IPR011330">
    <property type="entry name" value="Glyco_hydro/deAcase_b/a-brl"/>
</dbReference>
<name>A0A938BQ42_UNCEI</name>
<dbReference type="Proteomes" id="UP000748308">
    <property type="component" value="Unassembled WGS sequence"/>
</dbReference>
<dbReference type="InterPro" id="IPR021923">
    <property type="entry name" value="DUF3536"/>
</dbReference>
<evidence type="ECO:0000259" key="4">
    <source>
        <dbReference type="Pfam" id="PF03065"/>
    </source>
</evidence>
<dbReference type="InterPro" id="IPR004300">
    <property type="entry name" value="Glyco_hydro_57_N"/>
</dbReference>
<dbReference type="SUPFAM" id="SSF88713">
    <property type="entry name" value="Glycoside hydrolase/deacetylase"/>
    <property type="match status" value="1"/>
</dbReference>
<evidence type="ECO:0000313" key="6">
    <source>
        <dbReference type="Proteomes" id="UP000748308"/>
    </source>
</evidence>
<dbReference type="GO" id="GO:0003824">
    <property type="term" value="F:catalytic activity"/>
    <property type="evidence" value="ECO:0007669"/>
    <property type="project" value="InterPro"/>
</dbReference>
<evidence type="ECO:0000313" key="5">
    <source>
        <dbReference type="EMBL" id="MBM3316742.1"/>
    </source>
</evidence>
<dbReference type="GO" id="GO:0005975">
    <property type="term" value="P:carbohydrate metabolic process"/>
    <property type="evidence" value="ECO:0007669"/>
    <property type="project" value="InterPro"/>
</dbReference>
<dbReference type="InterPro" id="IPR052046">
    <property type="entry name" value="GH57_Enzymes"/>
</dbReference>
<reference evidence="5" key="1">
    <citation type="submission" date="2019-03" db="EMBL/GenBank/DDBJ databases">
        <title>Lake Tanganyika Metagenome-Assembled Genomes (MAGs).</title>
        <authorList>
            <person name="Tran P."/>
        </authorList>
    </citation>
    <scope>NUCLEOTIDE SEQUENCE</scope>
    <source>
        <strain evidence="5">M_DeepCast_400m_m2_100</strain>
    </source>
</reference>